<proteinExistence type="predicted"/>
<dbReference type="EMBL" id="CAWYQH010000174">
    <property type="protein sequence ID" value="CAK8697887.1"/>
    <property type="molecule type" value="Genomic_DNA"/>
</dbReference>
<comment type="caution">
    <text evidence="2">The sequence shown here is derived from an EMBL/GenBank/DDBJ whole genome shotgun (WGS) entry which is preliminary data.</text>
</comment>
<evidence type="ECO:0008006" key="4">
    <source>
        <dbReference type="Google" id="ProtNLM"/>
    </source>
</evidence>
<organism evidence="2 3">
    <name type="scientific">Clavelina lepadiformis</name>
    <name type="common">Light-bulb sea squirt</name>
    <name type="synonym">Ascidia lepadiformis</name>
    <dbReference type="NCBI Taxonomy" id="159417"/>
    <lineage>
        <taxon>Eukaryota</taxon>
        <taxon>Metazoa</taxon>
        <taxon>Chordata</taxon>
        <taxon>Tunicata</taxon>
        <taxon>Ascidiacea</taxon>
        <taxon>Aplousobranchia</taxon>
        <taxon>Clavelinidae</taxon>
        <taxon>Clavelina</taxon>
    </lineage>
</organism>
<accession>A0ABP0H288</accession>
<protein>
    <recommendedName>
        <fullName evidence="4">PiggyBac transposable element-derived protein 4 C-terminal zinc-ribbon domain-containing protein</fullName>
    </recommendedName>
</protein>
<keyword evidence="3" id="KW-1185">Reference proteome</keyword>
<evidence type="ECO:0000313" key="2">
    <source>
        <dbReference type="EMBL" id="CAK8697887.1"/>
    </source>
</evidence>
<sequence>MEELVGEEIMSDGDAEPSIYGNRGATPIVGSCYVCRDQKRKRRKTRKGCVACVQPVCDEHSITKTKCITCDTD</sequence>
<reference evidence="2 3" key="1">
    <citation type="submission" date="2024-02" db="EMBL/GenBank/DDBJ databases">
        <authorList>
            <person name="Daric V."/>
            <person name="Darras S."/>
        </authorList>
    </citation>
    <scope>NUCLEOTIDE SEQUENCE [LARGE SCALE GENOMIC DNA]</scope>
</reference>
<evidence type="ECO:0000256" key="1">
    <source>
        <dbReference type="SAM" id="MobiDB-lite"/>
    </source>
</evidence>
<name>A0ABP0H288_CLALP</name>
<dbReference type="Proteomes" id="UP001642483">
    <property type="component" value="Unassembled WGS sequence"/>
</dbReference>
<feature type="compositionally biased region" description="Acidic residues" evidence="1">
    <location>
        <begin position="1"/>
        <end position="15"/>
    </location>
</feature>
<gene>
    <name evidence="2" type="ORF">CVLEPA_LOCUS31375</name>
</gene>
<evidence type="ECO:0000313" key="3">
    <source>
        <dbReference type="Proteomes" id="UP001642483"/>
    </source>
</evidence>
<feature type="region of interest" description="Disordered" evidence="1">
    <location>
        <begin position="1"/>
        <end position="22"/>
    </location>
</feature>